<feature type="region of interest" description="Disordered" evidence="1">
    <location>
        <begin position="884"/>
        <end position="1368"/>
    </location>
</feature>
<feature type="compositionally biased region" description="Basic and acidic residues" evidence="1">
    <location>
        <begin position="1221"/>
        <end position="1230"/>
    </location>
</feature>
<dbReference type="EMBL" id="KV417502">
    <property type="protein sequence ID" value="KZP28677.1"/>
    <property type="molecule type" value="Genomic_DNA"/>
</dbReference>
<organism evidence="2 3">
    <name type="scientific">Athelia psychrophila</name>
    <dbReference type="NCBI Taxonomy" id="1759441"/>
    <lineage>
        <taxon>Eukaryota</taxon>
        <taxon>Fungi</taxon>
        <taxon>Dikarya</taxon>
        <taxon>Basidiomycota</taxon>
        <taxon>Agaricomycotina</taxon>
        <taxon>Agaricomycetes</taxon>
        <taxon>Agaricomycetidae</taxon>
        <taxon>Atheliales</taxon>
        <taxon>Atheliaceae</taxon>
        <taxon>Athelia</taxon>
    </lineage>
</organism>
<feature type="compositionally biased region" description="Polar residues" evidence="1">
    <location>
        <begin position="126"/>
        <end position="139"/>
    </location>
</feature>
<dbReference type="Proteomes" id="UP000076532">
    <property type="component" value="Unassembled WGS sequence"/>
</dbReference>
<feature type="compositionally biased region" description="Pro residues" evidence="1">
    <location>
        <begin position="895"/>
        <end position="915"/>
    </location>
</feature>
<feature type="compositionally biased region" description="Polar residues" evidence="1">
    <location>
        <begin position="1156"/>
        <end position="1171"/>
    </location>
</feature>
<dbReference type="STRING" id="436010.A0A166RUS0"/>
<sequence>MTAQSDEVPSVHLVPPQRGRRSGSSDYPASPDLLNAMRNADLDLPTESGSDIISAMERDSPPAKILKSKSQPDASLITETRLRTNLKTTPNASKLMRDVSKARAAQTPDSSKRAPRPTPTDGKMGNDSSSPGTVSTGFESQDDSMDPSSPSPQGRHETNPATAETTYIWPIGNNPPAPSYEQPSAYGQPSAYEQPSETPIQINWEEILGSQLSGPSNLEPEAWSLPLEPLQPPGLPTRRGPPAPRYSTRPGAVHTRCHPSQESQYHLGHMSAPSYPSQHGSPGYYPQQPPPVPLPPFQHRSPTGYYQQPPAQPLQERSQGYYQQQQPARPAQHGITLPQLYLSESQPLAPRNVPLSPSLEPLSMNVIPATPSRTETLPSQPFYHADKSMDIDRIEAPVFTLTVDKGKGRQMDIDDDEPSFFAPSPTSVDYEADKVAVKIKPVAPADFDPSISACYSDDDGMPGSADSSPSSGRWKDSALDAAGGTYKEMDRLLRKFCTDHNLPFTRAFNNYLKQHSTRAPGENPWNTYTKLHAHPDHTARELDRIGYTVEQFDLLRSDEQQKVRGRCWKAFQHNFATPSEYRTALELFNKISAINEKDKGTSVAKRQKVFGALMNKLSRIAEIACSEQDFHYYIILSGSHIHSDSSLVDVRMSEGMQGFTEEYCRASTDKLKGHVLTWSFNKMAKTVFLHDWEGKDPSTLLQVQAPNTSTPSSSSSLSLSPSALAAQIGLPGLTDSAKLAKQARHVLRTLIVECGGKLGDSQSPWLKLANTLALNGIQILNWHPDCPYPPDTAKKDRGIEGAHTHELRALVTQYTDKVLPLSAQRMDAARQQELQNSTRPVISTIAFGKPLRRRLLFANNESREEYTNPRASQAAALEDLPSSELTPLDESLSPTPSPAKPPGRQRPPKNTPPAPSNSKRTIHVVSPGISEAEESPPKRKKAAALKDSDSSIEVSEVQPMPKAPCASTSKAKSASTSRPAKTRSQASLKVGKPAGGKKASKAKSKVLVEESDDSMEENEGSPLGKEKDAVVKIARPTRIRPSRKTSAQPSEPSNAPVLRSNQEASGVTQEVAQSKPDVSHSTLPLEGFRMYPITPLPNLNKPPSDPVVQAALKRDLAPSKPSSARGDPGVQADRVKSHVASSKPMPSSEMPPPSSRTIGGPQSTSALSSQAVEPVPEGLADLRRELNHTNLAPPHPSVPGPSASQGLCPPPPPPPSVASSRDSDSGSSREHRGHRSAPLATSSRRRSPHPEYEDPYGAEGGYRSGYAHGQYEDPYVGTTRGYHAPPSRGYPPPDRGYPPPERAYPPPERAYYTQAYYPPPRAYHEYDNYDGYYLPQHHPERRRPNSAQPSRPSHSASPEPGPSRVDRR</sequence>
<accession>A0A166RUS0</accession>
<name>A0A166RUS0_9AGAM</name>
<feature type="compositionally biased region" description="Polar residues" evidence="1">
    <location>
        <begin position="1044"/>
        <end position="1072"/>
    </location>
</feature>
<feature type="compositionally biased region" description="Polar residues" evidence="1">
    <location>
        <begin position="181"/>
        <end position="201"/>
    </location>
</feature>
<feature type="compositionally biased region" description="Pro residues" evidence="1">
    <location>
        <begin position="229"/>
        <end position="244"/>
    </location>
</feature>
<feature type="compositionally biased region" description="Polar residues" evidence="1">
    <location>
        <begin position="83"/>
        <end position="92"/>
    </location>
</feature>
<keyword evidence="3" id="KW-1185">Reference proteome</keyword>
<gene>
    <name evidence="2" type="ORF">FIBSPDRAFT_947503</name>
</gene>
<feature type="compositionally biased region" description="Pro residues" evidence="1">
    <location>
        <begin position="1288"/>
        <end position="1308"/>
    </location>
</feature>
<evidence type="ECO:0000256" key="1">
    <source>
        <dbReference type="SAM" id="MobiDB-lite"/>
    </source>
</evidence>
<feature type="compositionally biased region" description="Acidic residues" evidence="1">
    <location>
        <begin position="1009"/>
        <end position="1019"/>
    </location>
</feature>
<evidence type="ECO:0000313" key="3">
    <source>
        <dbReference type="Proteomes" id="UP000076532"/>
    </source>
</evidence>
<protein>
    <submittedName>
        <fullName evidence="2">Uncharacterized protein</fullName>
    </submittedName>
</protein>
<feature type="compositionally biased region" description="Polar residues" evidence="1">
    <location>
        <begin position="1345"/>
        <end position="1356"/>
    </location>
</feature>
<feature type="compositionally biased region" description="Low complexity" evidence="1">
    <location>
        <begin position="963"/>
        <end position="979"/>
    </location>
</feature>
<feature type="region of interest" description="Disordered" evidence="1">
    <location>
        <begin position="456"/>
        <end position="475"/>
    </location>
</feature>
<evidence type="ECO:0000313" key="2">
    <source>
        <dbReference type="EMBL" id="KZP28677.1"/>
    </source>
</evidence>
<feature type="compositionally biased region" description="Pro residues" evidence="1">
    <location>
        <begin position="287"/>
        <end position="296"/>
    </location>
</feature>
<feature type="compositionally biased region" description="Low complexity" evidence="1">
    <location>
        <begin position="315"/>
        <end position="330"/>
    </location>
</feature>
<feature type="region of interest" description="Disordered" evidence="1">
    <location>
        <begin position="1"/>
        <end position="330"/>
    </location>
</feature>
<reference evidence="2 3" key="1">
    <citation type="journal article" date="2016" name="Mol. Biol. Evol.">
        <title>Comparative Genomics of Early-Diverging Mushroom-Forming Fungi Provides Insights into the Origins of Lignocellulose Decay Capabilities.</title>
        <authorList>
            <person name="Nagy L.G."/>
            <person name="Riley R."/>
            <person name="Tritt A."/>
            <person name="Adam C."/>
            <person name="Daum C."/>
            <person name="Floudas D."/>
            <person name="Sun H."/>
            <person name="Yadav J.S."/>
            <person name="Pangilinan J."/>
            <person name="Larsson K.H."/>
            <person name="Matsuura K."/>
            <person name="Barry K."/>
            <person name="Labutti K."/>
            <person name="Kuo R."/>
            <person name="Ohm R.A."/>
            <person name="Bhattacharya S.S."/>
            <person name="Shirouzu T."/>
            <person name="Yoshinaga Y."/>
            <person name="Martin F.M."/>
            <person name="Grigoriev I.V."/>
            <person name="Hibbett D.S."/>
        </authorList>
    </citation>
    <scope>NUCLEOTIDE SEQUENCE [LARGE SCALE GENOMIC DNA]</scope>
    <source>
        <strain evidence="2 3">CBS 109695</strain>
    </source>
</reference>
<proteinExistence type="predicted"/>